<protein>
    <submittedName>
        <fullName evidence="2">Nicotinamide-nucleotide amidohydrolase family protein</fullName>
    </submittedName>
</protein>
<evidence type="ECO:0000313" key="2">
    <source>
        <dbReference type="EMBL" id="NEN74722.1"/>
    </source>
</evidence>
<evidence type="ECO:0000313" key="3">
    <source>
        <dbReference type="Proteomes" id="UP000477651"/>
    </source>
</evidence>
<evidence type="ECO:0000259" key="1">
    <source>
        <dbReference type="Pfam" id="PF02464"/>
    </source>
</evidence>
<dbReference type="InterPro" id="IPR036653">
    <property type="entry name" value="CinA-like_C"/>
</dbReference>
<keyword evidence="3" id="KW-1185">Reference proteome</keyword>
<dbReference type="EMBL" id="JAAGYR010000001">
    <property type="protein sequence ID" value="NEN74722.1"/>
    <property type="molecule type" value="Genomic_DNA"/>
</dbReference>
<accession>A0A6L9Y307</accession>
<gene>
    <name evidence="2" type="ORF">F9B74_00055</name>
</gene>
<dbReference type="RefSeq" id="WP_159991111.1">
    <property type="nucleotide sequence ID" value="NZ_CP047165.1"/>
</dbReference>
<dbReference type="AlphaFoldDB" id="A0A6L9Y307"/>
<dbReference type="SUPFAM" id="SSF142433">
    <property type="entry name" value="CinA-like"/>
    <property type="match status" value="1"/>
</dbReference>
<organism evidence="2 3">
    <name type="scientific">Pelistega ratti</name>
    <dbReference type="NCBI Taxonomy" id="2652177"/>
    <lineage>
        <taxon>Bacteria</taxon>
        <taxon>Pseudomonadati</taxon>
        <taxon>Pseudomonadota</taxon>
        <taxon>Betaproteobacteria</taxon>
        <taxon>Burkholderiales</taxon>
        <taxon>Alcaligenaceae</taxon>
        <taxon>Pelistega</taxon>
    </lineage>
</organism>
<dbReference type="NCBIfam" id="TIGR00199">
    <property type="entry name" value="PncC_domain"/>
    <property type="match status" value="1"/>
</dbReference>
<dbReference type="Pfam" id="PF02464">
    <property type="entry name" value="CinA"/>
    <property type="match status" value="1"/>
</dbReference>
<dbReference type="InterPro" id="IPR008136">
    <property type="entry name" value="CinA_C"/>
</dbReference>
<dbReference type="Gene3D" id="3.90.950.20">
    <property type="entry name" value="CinA-like"/>
    <property type="match status" value="1"/>
</dbReference>
<feature type="domain" description="CinA C-terminal" evidence="1">
    <location>
        <begin position="8"/>
        <end position="174"/>
    </location>
</feature>
<name>A0A6L9Y307_9BURK</name>
<reference evidence="2 3" key="1">
    <citation type="submission" date="2020-02" db="EMBL/GenBank/DDBJ databases">
        <title>Pelistega sp. NLN82 were isolated from wild rodents of the Hainan Island.</title>
        <authorList>
            <person name="Niu N."/>
            <person name="Zhou J."/>
        </authorList>
    </citation>
    <scope>NUCLEOTIDE SEQUENCE [LARGE SCALE GENOMIC DNA]</scope>
    <source>
        <strain evidence="2 3">NLN82</strain>
    </source>
</reference>
<dbReference type="Proteomes" id="UP000477651">
    <property type="component" value="Unassembled WGS sequence"/>
</dbReference>
<dbReference type="GO" id="GO:0016787">
    <property type="term" value="F:hydrolase activity"/>
    <property type="evidence" value="ECO:0007669"/>
    <property type="project" value="UniProtKB-KW"/>
</dbReference>
<proteinExistence type="predicted"/>
<sequence length="177" mass="19304">MLESIALTDLAEKVGYRLHQQQAIVSTAESCTGGLLASTIIEVAGSSQWFDRGFITYSNQAKIDELGVKVISLQHYGAVSEKVAEEMALGVLYTLRQQPHYLEDITCYAISTTGVAGPSGGTAEKPVGMVCFSFVKKDSQGIRTLKTSTQYFNGSRSAIRQQAVKFALWTLLELIEE</sequence>
<comment type="caution">
    <text evidence="2">The sequence shown here is derived from an EMBL/GenBank/DDBJ whole genome shotgun (WGS) entry which is preliminary data.</text>
</comment>
<keyword evidence="2" id="KW-0378">Hydrolase</keyword>